<organism evidence="3 4">
    <name type="scientific">Quercus rubra</name>
    <name type="common">Northern red oak</name>
    <name type="synonym">Quercus borealis</name>
    <dbReference type="NCBI Taxonomy" id="3512"/>
    <lineage>
        <taxon>Eukaryota</taxon>
        <taxon>Viridiplantae</taxon>
        <taxon>Streptophyta</taxon>
        <taxon>Embryophyta</taxon>
        <taxon>Tracheophyta</taxon>
        <taxon>Spermatophyta</taxon>
        <taxon>Magnoliopsida</taxon>
        <taxon>eudicotyledons</taxon>
        <taxon>Gunneridae</taxon>
        <taxon>Pentapetalae</taxon>
        <taxon>rosids</taxon>
        <taxon>fabids</taxon>
        <taxon>Fagales</taxon>
        <taxon>Fagaceae</taxon>
        <taxon>Quercus</taxon>
    </lineage>
</organism>
<sequence length="85" mass="9363">MEIIDNLEVTRRGPYSGGFGSVSFSGDMDIALALRTLVFPTGNRYNTKYSYKKDGTKPQEWIASLQTGNPDDEQQECQNKAAGLA</sequence>
<accession>A0AAN7FGI6</accession>
<proteinExistence type="predicted"/>
<feature type="domain" description="Chorismate-utilising enzyme C-terminal" evidence="2">
    <location>
        <begin position="1"/>
        <end position="44"/>
    </location>
</feature>
<protein>
    <recommendedName>
        <fullName evidence="2">Chorismate-utilising enzyme C-terminal domain-containing protein</fullName>
    </recommendedName>
</protein>
<evidence type="ECO:0000259" key="2">
    <source>
        <dbReference type="Pfam" id="PF00425"/>
    </source>
</evidence>
<dbReference type="GO" id="GO:0000162">
    <property type="term" value="P:L-tryptophan biosynthetic process"/>
    <property type="evidence" value="ECO:0007669"/>
    <property type="project" value="TreeGrafter"/>
</dbReference>
<dbReference type="InterPro" id="IPR019999">
    <property type="entry name" value="Anth_synth_I-like"/>
</dbReference>
<dbReference type="Proteomes" id="UP001324115">
    <property type="component" value="Unassembled WGS sequence"/>
</dbReference>
<evidence type="ECO:0000313" key="4">
    <source>
        <dbReference type="Proteomes" id="UP001324115"/>
    </source>
</evidence>
<dbReference type="InterPro" id="IPR015890">
    <property type="entry name" value="Chorismate_C"/>
</dbReference>
<evidence type="ECO:0000256" key="1">
    <source>
        <dbReference type="SAM" id="MobiDB-lite"/>
    </source>
</evidence>
<comment type="caution">
    <text evidence="3">The sequence shown here is derived from an EMBL/GenBank/DDBJ whole genome shotgun (WGS) entry which is preliminary data.</text>
</comment>
<dbReference type="AlphaFoldDB" id="A0AAN7FGI6"/>
<keyword evidence="4" id="KW-1185">Reference proteome</keyword>
<dbReference type="InterPro" id="IPR005801">
    <property type="entry name" value="ADC_synthase"/>
</dbReference>
<dbReference type="Pfam" id="PF00425">
    <property type="entry name" value="Chorismate_bind"/>
    <property type="match status" value="1"/>
</dbReference>
<dbReference type="Gene3D" id="3.60.120.10">
    <property type="entry name" value="Anthranilate synthase"/>
    <property type="match status" value="1"/>
</dbReference>
<dbReference type="EMBL" id="JAXUIC010000005">
    <property type="protein sequence ID" value="KAK4591184.1"/>
    <property type="molecule type" value="Genomic_DNA"/>
</dbReference>
<reference evidence="3 4" key="1">
    <citation type="journal article" date="2023" name="G3 (Bethesda)">
        <title>A haplotype-resolved chromosome-scale genome for Quercus rubra L. provides insights into the genetics of adaptive traits for red oak species.</title>
        <authorList>
            <person name="Kapoor B."/>
            <person name="Jenkins J."/>
            <person name="Schmutz J."/>
            <person name="Zhebentyayeva T."/>
            <person name="Kuelheim C."/>
            <person name="Coggeshall M."/>
            <person name="Heim C."/>
            <person name="Lasky J.R."/>
            <person name="Leites L."/>
            <person name="Islam-Faridi N."/>
            <person name="Romero-Severson J."/>
            <person name="DeLeo V.L."/>
            <person name="Lucas S.M."/>
            <person name="Lazic D."/>
            <person name="Gailing O."/>
            <person name="Carlson J."/>
            <person name="Staton M."/>
        </authorList>
    </citation>
    <scope>NUCLEOTIDE SEQUENCE [LARGE SCALE GENOMIC DNA]</scope>
    <source>
        <strain evidence="3">Pseudo-F2</strain>
    </source>
</reference>
<name>A0AAN7FGI6_QUERU</name>
<evidence type="ECO:0000313" key="3">
    <source>
        <dbReference type="EMBL" id="KAK4591184.1"/>
    </source>
</evidence>
<dbReference type="PANTHER" id="PTHR11236">
    <property type="entry name" value="AMINOBENZOATE/ANTHRANILATE SYNTHASE"/>
    <property type="match status" value="1"/>
</dbReference>
<dbReference type="SUPFAM" id="SSF56322">
    <property type="entry name" value="ADC synthase"/>
    <property type="match status" value="1"/>
</dbReference>
<dbReference type="PRINTS" id="PR00095">
    <property type="entry name" value="ANTSNTHASEI"/>
</dbReference>
<gene>
    <name evidence="3" type="ORF">RGQ29_021399</name>
</gene>
<feature type="region of interest" description="Disordered" evidence="1">
    <location>
        <begin position="66"/>
        <end position="85"/>
    </location>
</feature>
<dbReference type="PANTHER" id="PTHR11236:SF33">
    <property type="entry name" value="ANTHRANILATE SYNTHASE ALPHA SUBUNIT 1, CHLOROPLASTIC-RELATED"/>
    <property type="match status" value="1"/>
</dbReference>